<gene>
    <name evidence="2" type="ORF">NVS47_16055</name>
</gene>
<accession>A0ABT1Y7Z2</accession>
<dbReference type="EMBL" id="JANPWE010000015">
    <property type="protein sequence ID" value="MCR6547003.1"/>
    <property type="molecule type" value="Genomic_DNA"/>
</dbReference>
<comment type="caution">
    <text evidence="2">The sequence shown here is derived from an EMBL/GenBank/DDBJ whole genome shotgun (WGS) entry which is preliminary data.</text>
</comment>
<keyword evidence="3" id="KW-1185">Reference proteome</keyword>
<keyword evidence="1" id="KW-1133">Transmembrane helix</keyword>
<proteinExistence type="predicted"/>
<evidence type="ECO:0000313" key="3">
    <source>
        <dbReference type="Proteomes" id="UP001524944"/>
    </source>
</evidence>
<evidence type="ECO:0000313" key="2">
    <source>
        <dbReference type="EMBL" id="MCR6547003.1"/>
    </source>
</evidence>
<feature type="non-terminal residue" evidence="2">
    <location>
        <position position="1"/>
    </location>
</feature>
<organism evidence="2 3">
    <name type="scientific">Dehalobacterium formicoaceticum</name>
    <dbReference type="NCBI Taxonomy" id="51515"/>
    <lineage>
        <taxon>Bacteria</taxon>
        <taxon>Bacillati</taxon>
        <taxon>Bacillota</taxon>
        <taxon>Clostridia</taxon>
        <taxon>Eubacteriales</taxon>
        <taxon>Peptococcaceae</taxon>
        <taxon>Dehalobacterium</taxon>
    </lineage>
</organism>
<reference evidence="2 3" key="1">
    <citation type="submission" date="2022-08" db="EMBL/GenBank/DDBJ databases">
        <title>Proteogenomics of the novel Dehalobacterium formicoaceticum strain EZ94 highlights a key role of methyltransferases during anaerobic dichloromethane degradation.</title>
        <authorList>
            <person name="Wasmund K."/>
        </authorList>
    </citation>
    <scope>NUCLEOTIDE SEQUENCE [LARGE SCALE GENOMIC DNA]</scope>
    <source>
        <strain evidence="2 3">EZ94</strain>
    </source>
</reference>
<sequence length="77" mass="9109">LLVCFLNKGLISVKIVMRSVIWKLIYIFIQLPLFYPFHMEYLPNKRKIFRQVRLAETTGSLGMVLKGILSRTIQVRR</sequence>
<keyword evidence="1" id="KW-0812">Transmembrane</keyword>
<evidence type="ECO:0000256" key="1">
    <source>
        <dbReference type="SAM" id="Phobius"/>
    </source>
</evidence>
<dbReference type="RefSeq" id="WP_257914168.1">
    <property type="nucleotide sequence ID" value="NZ_JANPWE010000015.1"/>
</dbReference>
<feature type="transmembrane region" description="Helical" evidence="1">
    <location>
        <begin position="20"/>
        <end position="37"/>
    </location>
</feature>
<keyword evidence="1" id="KW-0472">Membrane</keyword>
<dbReference type="Proteomes" id="UP001524944">
    <property type="component" value="Unassembled WGS sequence"/>
</dbReference>
<protein>
    <submittedName>
        <fullName evidence="2">Uncharacterized protein</fullName>
    </submittedName>
</protein>
<name>A0ABT1Y7Z2_9FIRM</name>